<dbReference type="InterPro" id="IPR014973">
    <property type="entry name" value="DUF1835"/>
</dbReference>
<dbReference type="Proteomes" id="UP000294830">
    <property type="component" value="Unassembled WGS sequence"/>
</dbReference>
<keyword evidence="4" id="KW-1185">Reference proteome</keyword>
<protein>
    <submittedName>
        <fullName evidence="3">Uncharacterized protein DUF1835</fullName>
    </submittedName>
</protein>
<dbReference type="Pfam" id="PF08874">
    <property type="entry name" value="DUF1835"/>
    <property type="match status" value="1"/>
</dbReference>
<dbReference type="RefSeq" id="WP_131840546.1">
    <property type="nucleotide sequence ID" value="NZ_SLWB01000022.1"/>
</dbReference>
<feature type="domain" description="DUF3658" evidence="2">
    <location>
        <begin position="155"/>
        <end position="244"/>
    </location>
</feature>
<dbReference type="Pfam" id="PF12395">
    <property type="entry name" value="DUF3658"/>
    <property type="match status" value="1"/>
</dbReference>
<dbReference type="AlphaFoldDB" id="A0A4R2E7P4"/>
<evidence type="ECO:0000259" key="1">
    <source>
        <dbReference type="Pfam" id="PF08874"/>
    </source>
</evidence>
<dbReference type="InterPro" id="IPR022123">
    <property type="entry name" value="DUF3658"/>
</dbReference>
<name>A0A4R2E7P4_9BACT</name>
<dbReference type="OrthoDB" id="648566at2"/>
<gene>
    <name evidence="3" type="ORF">CLV25_12213</name>
</gene>
<comment type="caution">
    <text evidence="3">The sequence shown here is derived from an EMBL/GenBank/DDBJ whole genome shotgun (WGS) entry which is preliminary data.</text>
</comment>
<evidence type="ECO:0000313" key="4">
    <source>
        <dbReference type="Proteomes" id="UP000294830"/>
    </source>
</evidence>
<feature type="domain" description="DUF1835" evidence="1">
    <location>
        <begin position="4"/>
        <end position="120"/>
    </location>
</feature>
<dbReference type="EMBL" id="SLWB01000022">
    <property type="protein sequence ID" value="TCN61704.1"/>
    <property type="molecule type" value="Genomic_DNA"/>
</dbReference>
<proteinExistence type="predicted"/>
<organism evidence="3 4">
    <name type="scientific">Acetobacteroides hydrogenigenes</name>
    <dbReference type="NCBI Taxonomy" id="979970"/>
    <lineage>
        <taxon>Bacteria</taxon>
        <taxon>Pseudomonadati</taxon>
        <taxon>Bacteroidota</taxon>
        <taxon>Bacteroidia</taxon>
        <taxon>Bacteroidales</taxon>
        <taxon>Rikenellaceae</taxon>
        <taxon>Acetobacteroides</taxon>
    </lineage>
</organism>
<accession>A0A4R2E7P4</accession>
<evidence type="ECO:0000259" key="2">
    <source>
        <dbReference type="Pfam" id="PF12395"/>
    </source>
</evidence>
<evidence type="ECO:0000313" key="3">
    <source>
        <dbReference type="EMBL" id="TCN61704.1"/>
    </source>
</evidence>
<sequence>MRIIHVVFGDPASSRLRAFFRKEKQNSTNGIFCFKDDLSIGPIKNLDSPQGNLSRVNYLKNIHLERNGDSPLMLDQSDIGIEALRSFNFGKYDKVVVWHGNNIQEKLLLYLVCALLPNENLYEAAISEAVEQHGYTPIRLAECNISSLTTLLSSISPIDSNKKQAYKKEWEKSSQSDKLVRILSQEKITEVDESYYDSFILSDCTEDLTPASQVVWNVMGRCGQSIADAFLKYRVKRLVKRNEIYDCGGLLSLSNLA</sequence>
<reference evidence="3 4" key="1">
    <citation type="submission" date="2019-03" db="EMBL/GenBank/DDBJ databases">
        <title>Genomic Encyclopedia of Archaeal and Bacterial Type Strains, Phase II (KMG-II): from individual species to whole genera.</title>
        <authorList>
            <person name="Goeker M."/>
        </authorList>
    </citation>
    <scope>NUCLEOTIDE SEQUENCE [LARGE SCALE GENOMIC DNA]</scope>
    <source>
        <strain evidence="3 4">RL-C</strain>
    </source>
</reference>